<gene>
    <name evidence="6" type="ORF">HOLleu_30853</name>
</gene>
<dbReference type="InterPro" id="IPR013083">
    <property type="entry name" value="Znf_RING/FYVE/PHD"/>
</dbReference>
<evidence type="ECO:0000256" key="2">
    <source>
        <dbReference type="ARBA" id="ARBA00022771"/>
    </source>
</evidence>
<dbReference type="SUPFAM" id="SSF57850">
    <property type="entry name" value="RING/U-box"/>
    <property type="match status" value="1"/>
</dbReference>
<dbReference type="AlphaFoldDB" id="A0A9Q1BL07"/>
<evidence type="ECO:0000256" key="4">
    <source>
        <dbReference type="PROSITE-ProRule" id="PRU00175"/>
    </source>
</evidence>
<feature type="domain" description="RING-type" evidence="5">
    <location>
        <begin position="14"/>
        <end position="54"/>
    </location>
</feature>
<dbReference type="GO" id="GO:0008270">
    <property type="term" value="F:zinc ion binding"/>
    <property type="evidence" value="ECO:0007669"/>
    <property type="project" value="UniProtKB-KW"/>
</dbReference>
<dbReference type="SMART" id="SM00184">
    <property type="entry name" value="RING"/>
    <property type="match status" value="1"/>
</dbReference>
<dbReference type="PROSITE" id="PS50089">
    <property type="entry name" value="ZF_RING_2"/>
    <property type="match status" value="1"/>
</dbReference>
<proteinExistence type="predicted"/>
<evidence type="ECO:0000313" key="6">
    <source>
        <dbReference type="EMBL" id="KAJ8028571.1"/>
    </source>
</evidence>
<dbReference type="PANTHER" id="PTHR25462:SF296">
    <property type="entry name" value="MEIOTIC P26, ISOFORM F"/>
    <property type="match status" value="1"/>
</dbReference>
<reference evidence="6" key="1">
    <citation type="submission" date="2021-10" db="EMBL/GenBank/DDBJ databases">
        <title>Tropical sea cucumber genome reveals ecological adaptation and Cuvierian tubules defense mechanism.</title>
        <authorList>
            <person name="Chen T."/>
        </authorList>
    </citation>
    <scope>NUCLEOTIDE SEQUENCE</scope>
    <source>
        <strain evidence="6">Nanhai2018</strain>
        <tissue evidence="6">Muscle</tissue>
    </source>
</reference>
<dbReference type="GO" id="GO:0061630">
    <property type="term" value="F:ubiquitin protein ligase activity"/>
    <property type="evidence" value="ECO:0007669"/>
    <property type="project" value="TreeGrafter"/>
</dbReference>
<keyword evidence="7" id="KW-1185">Reference proteome</keyword>
<dbReference type="SUPFAM" id="SSF57845">
    <property type="entry name" value="B-box zinc-binding domain"/>
    <property type="match status" value="1"/>
</dbReference>
<comment type="caution">
    <text evidence="6">The sequence shown here is derived from an EMBL/GenBank/DDBJ whole genome shotgun (WGS) entry which is preliminary data.</text>
</comment>
<accession>A0A9Q1BL07</accession>
<name>A0A9Q1BL07_HOLLE</name>
<keyword evidence="1" id="KW-0479">Metal-binding</keyword>
<dbReference type="OrthoDB" id="6105938at2759"/>
<evidence type="ECO:0000259" key="5">
    <source>
        <dbReference type="PROSITE" id="PS50089"/>
    </source>
</evidence>
<organism evidence="6 7">
    <name type="scientific">Holothuria leucospilota</name>
    <name type="common">Black long sea cucumber</name>
    <name type="synonym">Mertensiothuria leucospilota</name>
    <dbReference type="NCBI Taxonomy" id="206669"/>
    <lineage>
        <taxon>Eukaryota</taxon>
        <taxon>Metazoa</taxon>
        <taxon>Echinodermata</taxon>
        <taxon>Eleutherozoa</taxon>
        <taxon>Echinozoa</taxon>
        <taxon>Holothuroidea</taxon>
        <taxon>Aspidochirotacea</taxon>
        <taxon>Aspidochirotida</taxon>
        <taxon>Holothuriidae</taxon>
        <taxon>Holothuria</taxon>
    </lineage>
</organism>
<keyword evidence="2 4" id="KW-0863">Zinc-finger</keyword>
<dbReference type="Gene3D" id="3.30.40.10">
    <property type="entry name" value="Zinc/RING finger domain, C3HC4 (zinc finger)"/>
    <property type="match status" value="1"/>
</dbReference>
<sequence>MSSTAETYEDVLSCPICMETLDTPKILTCGHSLCLTPCLAEIVKQPDPVCPLCRTAIVLPPSGKIEDIATNVIVKSLLEILEKTDYVEKTSTGIPCHTQEDGDYVCMTCLEQICSCCQLSFHIDNTHDYIPASEFTENVQQDVSKARLHMQPIRRESAKQPTHDGRGCEVSDPGSIVALVSYPRTCY</sequence>
<dbReference type="PANTHER" id="PTHR25462">
    <property type="entry name" value="BONUS, ISOFORM C-RELATED"/>
    <property type="match status" value="1"/>
</dbReference>
<evidence type="ECO:0000256" key="1">
    <source>
        <dbReference type="ARBA" id="ARBA00022723"/>
    </source>
</evidence>
<dbReference type="InterPro" id="IPR001841">
    <property type="entry name" value="Znf_RING"/>
</dbReference>
<dbReference type="Pfam" id="PF00097">
    <property type="entry name" value="zf-C3HC4"/>
    <property type="match status" value="1"/>
</dbReference>
<dbReference type="Proteomes" id="UP001152320">
    <property type="component" value="Chromosome 15"/>
</dbReference>
<evidence type="ECO:0000313" key="7">
    <source>
        <dbReference type="Proteomes" id="UP001152320"/>
    </source>
</evidence>
<dbReference type="InterPro" id="IPR047153">
    <property type="entry name" value="TRIM45/56/19-like"/>
</dbReference>
<dbReference type="InterPro" id="IPR018957">
    <property type="entry name" value="Znf_C3HC4_RING-type"/>
</dbReference>
<keyword evidence="3" id="KW-0862">Zinc</keyword>
<protein>
    <submittedName>
        <fullName evidence="6">E3 ubiquitin-protein ligase TRIM56</fullName>
    </submittedName>
</protein>
<dbReference type="EMBL" id="JAIZAY010000015">
    <property type="protein sequence ID" value="KAJ8028571.1"/>
    <property type="molecule type" value="Genomic_DNA"/>
</dbReference>
<evidence type="ECO:0000256" key="3">
    <source>
        <dbReference type="ARBA" id="ARBA00022833"/>
    </source>
</evidence>